<evidence type="ECO:0000256" key="12">
    <source>
        <dbReference type="ARBA" id="ARBA00023075"/>
    </source>
</evidence>
<evidence type="ECO:0000256" key="4">
    <source>
        <dbReference type="ARBA" id="ARBA00022448"/>
    </source>
</evidence>
<dbReference type="PANTHER" id="PTHR42829:SF2">
    <property type="entry name" value="NADH-UBIQUINONE OXIDOREDUCTASE CHAIN 5"/>
    <property type="match status" value="1"/>
</dbReference>
<geneLocation type="mitochondrion" evidence="20"/>
<evidence type="ECO:0000256" key="7">
    <source>
        <dbReference type="ARBA" id="ARBA00022792"/>
    </source>
</evidence>
<feature type="transmembrane region" description="Helical" evidence="16">
    <location>
        <begin position="240"/>
        <end position="258"/>
    </location>
</feature>
<feature type="transmembrane region" description="Helical" evidence="16">
    <location>
        <begin position="57"/>
        <end position="79"/>
    </location>
</feature>
<dbReference type="AlphaFoldDB" id="A0A343L6N5"/>
<keyword evidence="13 16" id="KW-0496">Mitochondrion</keyword>
<evidence type="ECO:0000259" key="19">
    <source>
        <dbReference type="Pfam" id="PF06455"/>
    </source>
</evidence>
<comment type="similarity">
    <text evidence="16">Belongs to the complex I subunit 5 family.</text>
</comment>
<dbReference type="PANTHER" id="PTHR42829">
    <property type="entry name" value="NADH-UBIQUINONE OXIDOREDUCTASE CHAIN 5"/>
    <property type="match status" value="1"/>
</dbReference>
<protein>
    <recommendedName>
        <fullName evidence="3 16">NADH-ubiquinone oxidoreductase chain 5</fullName>
        <ecNumber evidence="2 16">7.1.1.2</ecNumber>
    </recommendedName>
</protein>
<evidence type="ECO:0000256" key="2">
    <source>
        <dbReference type="ARBA" id="ARBA00012944"/>
    </source>
</evidence>
<keyword evidence="4 16" id="KW-0813">Transport</keyword>
<keyword evidence="7" id="KW-0999">Mitochondrion inner membrane</keyword>
<evidence type="ECO:0000256" key="15">
    <source>
        <dbReference type="ARBA" id="ARBA00049551"/>
    </source>
</evidence>
<keyword evidence="14 16" id="KW-0472">Membrane</keyword>
<feature type="transmembrane region" description="Helical" evidence="16">
    <location>
        <begin position="118"/>
        <end position="141"/>
    </location>
</feature>
<dbReference type="PRINTS" id="PR01434">
    <property type="entry name" value="NADHDHGNASE5"/>
</dbReference>
<dbReference type="InterPro" id="IPR001750">
    <property type="entry name" value="ND/Mrp_TM"/>
</dbReference>
<keyword evidence="11 16" id="KW-0520">NAD</keyword>
<keyword evidence="10 16" id="KW-1133">Transmembrane helix</keyword>
<evidence type="ECO:0000256" key="1">
    <source>
        <dbReference type="ARBA" id="ARBA00004448"/>
    </source>
</evidence>
<feature type="domain" description="NADH:quinone oxidoreductase/Mrp antiporter transmembrane" evidence="17">
    <location>
        <begin position="131"/>
        <end position="405"/>
    </location>
</feature>
<name>A0A343L6N5_9NEOB</name>
<feature type="transmembrane region" description="Helical" evidence="16">
    <location>
        <begin position="448"/>
        <end position="467"/>
    </location>
</feature>
<organism evidence="20">
    <name type="scientific">Minervarya manoharani</name>
    <dbReference type="NCBI Taxonomy" id="3372176"/>
    <lineage>
        <taxon>Eukaryota</taxon>
        <taxon>Metazoa</taxon>
        <taxon>Chordata</taxon>
        <taxon>Craniata</taxon>
        <taxon>Vertebrata</taxon>
        <taxon>Euteleostomi</taxon>
        <taxon>Amphibia</taxon>
        <taxon>Batrachia</taxon>
        <taxon>Anura</taxon>
        <taxon>Neobatrachia</taxon>
        <taxon>Ranoidea</taxon>
        <taxon>Dicroglossidae</taxon>
        <taxon>Dicroglossinae</taxon>
        <taxon>Minervarya</taxon>
    </lineage>
</organism>
<dbReference type="Pfam" id="PF06455">
    <property type="entry name" value="NADH5_C"/>
    <property type="match status" value="1"/>
</dbReference>
<feature type="transmembrane region" description="Helical" evidence="16">
    <location>
        <begin position="305"/>
        <end position="322"/>
    </location>
</feature>
<evidence type="ECO:0000256" key="6">
    <source>
        <dbReference type="ARBA" id="ARBA00022692"/>
    </source>
</evidence>
<dbReference type="InterPro" id="IPR010934">
    <property type="entry name" value="NADH_DH_su5_C"/>
</dbReference>
<keyword evidence="8" id="KW-1278">Translocase</keyword>
<dbReference type="InterPro" id="IPR001516">
    <property type="entry name" value="Proton_antipo_N"/>
</dbReference>
<comment type="subcellular location">
    <subcellularLocation>
        <location evidence="1">Mitochondrion inner membrane</location>
        <topology evidence="1">Multi-pass membrane protein</topology>
    </subcellularLocation>
</comment>
<feature type="transmembrane region" description="Helical" evidence="16">
    <location>
        <begin position="178"/>
        <end position="195"/>
    </location>
</feature>
<accession>A0A343L6N5</accession>
<dbReference type="EMBL" id="KY463521">
    <property type="protein sequence ID" value="ATL22002.1"/>
    <property type="molecule type" value="Genomic_DNA"/>
</dbReference>
<evidence type="ECO:0000256" key="13">
    <source>
        <dbReference type="ARBA" id="ARBA00023128"/>
    </source>
</evidence>
<feature type="transmembrane region" description="Helical" evidence="16">
    <location>
        <begin position="357"/>
        <end position="382"/>
    </location>
</feature>
<dbReference type="GO" id="GO:0015990">
    <property type="term" value="P:electron transport coupled proton transport"/>
    <property type="evidence" value="ECO:0007669"/>
    <property type="project" value="TreeGrafter"/>
</dbReference>
<feature type="transmembrane region" description="Helical" evidence="16">
    <location>
        <begin position="264"/>
        <end position="285"/>
    </location>
</feature>
<feature type="transmembrane region" description="Helical" evidence="16">
    <location>
        <begin position="579"/>
        <end position="600"/>
    </location>
</feature>
<keyword evidence="5" id="KW-0679">Respiratory chain</keyword>
<feature type="transmembrane region" description="Helical" evidence="16">
    <location>
        <begin position="328"/>
        <end position="345"/>
    </location>
</feature>
<dbReference type="Pfam" id="PF00361">
    <property type="entry name" value="Proton_antipo_M"/>
    <property type="match status" value="1"/>
</dbReference>
<sequence>MLTAFVSTTLTVMVLLLPFLFASSKLHKNAMTAVKFALLFSLVPILFTLIKGPHHTAVIAASYPWFKLLSTFLAFWVRFDMYQVIFLPIAVFASWSILQFSTWYMADDPKMNKFSAHLILFLVSMIIFISAGNLILIFLGWEAIGMMSFLLIGWYNTRHDAAMASLMAILYNRIGDMGLLFSVLNVFWLSGWADFDSALFQLPSESIAVGFTIAAASKSAQFMFHPWLISAMEGPTPVSALLHSSTMVVAGIFLLLRIHPHIAASQFTISLCLCLGAITSAFAAWSATKQNDMKKIIALSTSSQLGLMMIAIGLNLPVLAFFHMSTHAFFKALLFLCSGVVIHNLSDNQDIRRMGGLLKSLPITATCMTLASLALMGTPYLVAFFSKDAIIEAAANSYVNTFALLLALVATSCSTLYSVRMIYAVFLRQPRSVPLINFVEPSFIKYSLVRLALGSIVMGLLLFNDLFPRLPDEATLPSYLKWAALLISASSFLVAITFSTRKSYWSLSPQEESIEIFYADPAPTLSRPVHDLVANMYLYSAWEITTYAIDRAYMNFIGLAPPSQLPPIKLIHQTQKGLIQMYLAALFISLVLVITFLFFFA</sequence>
<feature type="transmembrane region" description="Helical" evidence="16">
    <location>
        <begin position="32"/>
        <end position="50"/>
    </location>
</feature>
<dbReference type="GO" id="GO:0003954">
    <property type="term" value="F:NADH dehydrogenase activity"/>
    <property type="evidence" value="ECO:0007669"/>
    <property type="project" value="TreeGrafter"/>
</dbReference>
<comment type="catalytic activity">
    <reaction evidence="15 16">
        <text>a ubiquinone + NADH + 5 H(+)(in) = a ubiquinol + NAD(+) + 4 H(+)(out)</text>
        <dbReference type="Rhea" id="RHEA:29091"/>
        <dbReference type="Rhea" id="RHEA-COMP:9565"/>
        <dbReference type="Rhea" id="RHEA-COMP:9566"/>
        <dbReference type="ChEBI" id="CHEBI:15378"/>
        <dbReference type="ChEBI" id="CHEBI:16389"/>
        <dbReference type="ChEBI" id="CHEBI:17976"/>
        <dbReference type="ChEBI" id="CHEBI:57540"/>
        <dbReference type="ChEBI" id="CHEBI:57945"/>
        <dbReference type="EC" id="7.1.1.2"/>
    </reaction>
</comment>
<dbReference type="GO" id="GO:0008137">
    <property type="term" value="F:NADH dehydrogenase (ubiquinone) activity"/>
    <property type="evidence" value="ECO:0007669"/>
    <property type="project" value="UniProtKB-EC"/>
</dbReference>
<evidence type="ECO:0000256" key="16">
    <source>
        <dbReference type="RuleBase" id="RU003404"/>
    </source>
</evidence>
<evidence type="ECO:0000256" key="11">
    <source>
        <dbReference type="ARBA" id="ARBA00023027"/>
    </source>
</evidence>
<feature type="transmembrane region" description="Helical" evidence="16">
    <location>
        <begin position="85"/>
        <end position="106"/>
    </location>
</feature>
<keyword evidence="12 16" id="KW-0830">Ubiquinone</keyword>
<evidence type="ECO:0000256" key="3">
    <source>
        <dbReference type="ARBA" id="ARBA00021096"/>
    </source>
</evidence>
<evidence type="ECO:0000256" key="5">
    <source>
        <dbReference type="ARBA" id="ARBA00022660"/>
    </source>
</evidence>
<dbReference type="GO" id="GO:0042773">
    <property type="term" value="P:ATP synthesis coupled electron transport"/>
    <property type="evidence" value="ECO:0007669"/>
    <property type="project" value="InterPro"/>
</dbReference>
<keyword evidence="9" id="KW-0249">Electron transport</keyword>
<reference evidence="20" key="1">
    <citation type="journal article" date="2017" name="Zootaxa">
        <title>An additional record of Fejervarya manoharani from the Western Ghats with a description of its complete mitochondrial genome.</title>
        <authorList>
            <person name="Kumar K.S."/>
            <person name="Anoop V.S."/>
            <person name="Sivakumar K.C."/>
            <person name="Dinesh R."/>
            <person name="Manoj P."/>
            <person name="Deuti K."/>
            <person name="George S."/>
        </authorList>
    </citation>
    <scope>NUCLEOTIDE SEQUENCE</scope>
</reference>
<evidence type="ECO:0000313" key="20">
    <source>
        <dbReference type="EMBL" id="ATL22002.1"/>
    </source>
</evidence>
<feature type="domain" description="NADH dehydrogenase subunit 5 C-terminal" evidence="19">
    <location>
        <begin position="417"/>
        <end position="596"/>
    </location>
</feature>
<evidence type="ECO:0000256" key="14">
    <source>
        <dbReference type="ARBA" id="ARBA00023136"/>
    </source>
</evidence>
<feature type="transmembrane region" description="Helical" evidence="16">
    <location>
        <begin position="402"/>
        <end position="427"/>
    </location>
</feature>
<evidence type="ECO:0000259" key="17">
    <source>
        <dbReference type="Pfam" id="PF00361"/>
    </source>
</evidence>
<feature type="transmembrane region" description="Helical" evidence="16">
    <location>
        <begin position="479"/>
        <end position="498"/>
    </location>
</feature>
<feature type="domain" description="NADH-Ubiquinone oxidoreductase (complex I) chain 5 N-terminal" evidence="18">
    <location>
        <begin position="65"/>
        <end position="114"/>
    </location>
</feature>
<evidence type="ECO:0000259" key="18">
    <source>
        <dbReference type="Pfam" id="PF00662"/>
    </source>
</evidence>
<evidence type="ECO:0000256" key="9">
    <source>
        <dbReference type="ARBA" id="ARBA00022982"/>
    </source>
</evidence>
<proteinExistence type="inferred from homology"/>
<dbReference type="InterPro" id="IPR003945">
    <property type="entry name" value="NU5C-like"/>
</dbReference>
<evidence type="ECO:0000256" key="8">
    <source>
        <dbReference type="ARBA" id="ARBA00022967"/>
    </source>
</evidence>
<comment type="function">
    <text evidence="16">Core subunit of the mitochondrial membrane respiratory chain NADH dehydrogenase (Complex I) which catalyzes electron transfer from NADH through the respiratory chain, using ubiquinone as an electron acceptor. Essential for the catalytic activity and assembly of complex I.</text>
</comment>
<dbReference type="EC" id="7.1.1.2" evidence="2 16"/>
<keyword evidence="6 16" id="KW-0812">Transmembrane</keyword>
<evidence type="ECO:0000256" key="10">
    <source>
        <dbReference type="ARBA" id="ARBA00022989"/>
    </source>
</evidence>
<dbReference type="GO" id="GO:0005743">
    <property type="term" value="C:mitochondrial inner membrane"/>
    <property type="evidence" value="ECO:0007669"/>
    <property type="project" value="UniProtKB-SubCell"/>
</dbReference>
<gene>
    <name evidence="20" type="primary">ND5</name>
</gene>
<dbReference type="Pfam" id="PF00662">
    <property type="entry name" value="Proton_antipo_N"/>
    <property type="match status" value="1"/>
</dbReference>